<evidence type="ECO:0000313" key="2">
    <source>
        <dbReference type="EMBL" id="PRX39261.1"/>
    </source>
</evidence>
<sequence>MKVVGVLILLLGGVWGYTRLWGRIVGGKIRYSVTISEGRPREGEEIELRTILENTAWLPVPWLQLSQPLPEGTVLLEEGGGSHLLRYATYLLPRQRVQRIHRLRCVRRGLQILPTAEIRYSDGLGWEERMERLESGCRILVRPKPMERDAIPFRFREWIGEVAVRRWYQEDPSRLWGVRQFRPGDPYRHIHWAASARTGKWLVKQFETSSRTVLYGVLNHQLFEPHWLGSSPRRVDAQCRLAAALFRRSEELGLEYGLYSNGSWRGRRSFSIPPGRSPEHLEAVETALGRLLPQAQEPLADLLRRIREEVSNPSFFVVMTGYWDENLTSAAEELRRRGHDLILVCFREPDEKVEGLDSAASLPLVTVTCWSERRGRHEADGCREGRDPA</sequence>
<dbReference type="EMBL" id="PVNE01000027">
    <property type="protein sequence ID" value="PRX39261.1"/>
    <property type="molecule type" value="Genomic_DNA"/>
</dbReference>
<gene>
    <name evidence="2" type="ORF">CLV97_12744</name>
</gene>
<dbReference type="AlphaFoldDB" id="A0A2T0LBK3"/>
<comment type="caution">
    <text evidence="2">The sequence shown here is derived from an EMBL/GenBank/DDBJ whole genome shotgun (WGS) entry which is preliminary data.</text>
</comment>
<organism evidence="2 3">
    <name type="scientific">Planifilum fimeticola</name>
    <dbReference type="NCBI Taxonomy" id="201975"/>
    <lineage>
        <taxon>Bacteria</taxon>
        <taxon>Bacillati</taxon>
        <taxon>Bacillota</taxon>
        <taxon>Bacilli</taxon>
        <taxon>Bacillales</taxon>
        <taxon>Thermoactinomycetaceae</taxon>
        <taxon>Planifilum</taxon>
    </lineage>
</organism>
<protein>
    <submittedName>
        <fullName evidence="2">Uncharacterized protein (DUF58 family)</fullName>
    </submittedName>
</protein>
<dbReference type="Proteomes" id="UP000237797">
    <property type="component" value="Unassembled WGS sequence"/>
</dbReference>
<dbReference type="PANTHER" id="PTHR34351">
    <property type="entry name" value="SLR1927 PROTEIN-RELATED"/>
    <property type="match status" value="1"/>
</dbReference>
<dbReference type="OrthoDB" id="9789943at2"/>
<dbReference type="Pfam" id="PF01882">
    <property type="entry name" value="DUF58"/>
    <property type="match status" value="1"/>
</dbReference>
<feature type="domain" description="DUF58" evidence="1">
    <location>
        <begin position="178"/>
        <end position="352"/>
    </location>
</feature>
<evidence type="ECO:0000313" key="3">
    <source>
        <dbReference type="Proteomes" id="UP000237797"/>
    </source>
</evidence>
<dbReference type="RefSeq" id="WP_106346258.1">
    <property type="nucleotide sequence ID" value="NZ_PVNE01000027.1"/>
</dbReference>
<reference evidence="2 3" key="1">
    <citation type="submission" date="2018-03" db="EMBL/GenBank/DDBJ databases">
        <title>Genomic Encyclopedia of Archaeal and Bacterial Type Strains, Phase II (KMG-II): from individual species to whole genera.</title>
        <authorList>
            <person name="Goeker M."/>
        </authorList>
    </citation>
    <scope>NUCLEOTIDE SEQUENCE [LARGE SCALE GENOMIC DNA]</scope>
    <source>
        <strain evidence="2 3">DSM 44946</strain>
    </source>
</reference>
<dbReference type="InterPro" id="IPR002881">
    <property type="entry name" value="DUF58"/>
</dbReference>
<keyword evidence="3" id="KW-1185">Reference proteome</keyword>
<dbReference type="PANTHER" id="PTHR34351:SF2">
    <property type="entry name" value="DUF58 DOMAIN-CONTAINING PROTEIN"/>
    <property type="match status" value="1"/>
</dbReference>
<evidence type="ECO:0000259" key="1">
    <source>
        <dbReference type="Pfam" id="PF01882"/>
    </source>
</evidence>
<proteinExistence type="predicted"/>
<name>A0A2T0LBK3_9BACL</name>
<accession>A0A2T0LBK3</accession>